<dbReference type="STRING" id="39495.SAMN02745111_02080"/>
<sequence length="323" mass="38019">MGKKNVFLILLVLGVVSSCCGCRKKKEENINEEITNKETNELRDGFDYWKSRNICSYKQINKIVVKVNESIDTSWISIPDVDIIDEDKIKYFYEKVGEMKIGEKKGDDIELEECEKVKERDIYIYDEYGNYNVIHYNPLTKDMVAFVDSVDEDENYVRFKSGYDEFDNWLITNLKIDINKDYLETYNREKTINSCIAMVQNFNNEKWYGGYSQEIVDDKLYLIIYMKDEKEKYKANIEKIIDKDLIIYKKSKYSVEELKAISDKINNILMENEDVNNVSVDGCKIVIEVNDTITANKKEELKDALKEYSDIIDIVYAEKHVLE</sequence>
<name>A0A1T4W0F7_9FIRM</name>
<keyword evidence="2" id="KW-1185">Reference proteome</keyword>
<dbReference type="EMBL" id="FUXZ01000014">
    <property type="protein sequence ID" value="SKA70687.1"/>
    <property type="molecule type" value="Genomic_DNA"/>
</dbReference>
<proteinExistence type="predicted"/>
<evidence type="ECO:0000313" key="1">
    <source>
        <dbReference type="EMBL" id="SKA70687.1"/>
    </source>
</evidence>
<gene>
    <name evidence="1" type="ORF">SAMN02745111_02080</name>
</gene>
<dbReference type="AlphaFoldDB" id="A0A1T4W0F7"/>
<evidence type="ECO:0008006" key="3">
    <source>
        <dbReference type="Google" id="ProtNLM"/>
    </source>
</evidence>
<organism evidence="1 2">
    <name type="scientific">Eubacterium uniforme</name>
    <dbReference type="NCBI Taxonomy" id="39495"/>
    <lineage>
        <taxon>Bacteria</taxon>
        <taxon>Bacillati</taxon>
        <taxon>Bacillota</taxon>
        <taxon>Clostridia</taxon>
        <taxon>Eubacteriales</taxon>
        <taxon>Eubacteriaceae</taxon>
        <taxon>Eubacterium</taxon>
    </lineage>
</organism>
<reference evidence="1 2" key="1">
    <citation type="submission" date="2017-02" db="EMBL/GenBank/DDBJ databases">
        <authorList>
            <person name="Peterson S.W."/>
        </authorList>
    </citation>
    <scope>NUCLEOTIDE SEQUENCE [LARGE SCALE GENOMIC DNA]</scope>
    <source>
        <strain evidence="1 2">ATCC 35992</strain>
    </source>
</reference>
<dbReference type="Proteomes" id="UP000190814">
    <property type="component" value="Unassembled WGS sequence"/>
</dbReference>
<dbReference type="PROSITE" id="PS51257">
    <property type="entry name" value="PROKAR_LIPOPROTEIN"/>
    <property type="match status" value="1"/>
</dbReference>
<dbReference type="RefSeq" id="WP_078766909.1">
    <property type="nucleotide sequence ID" value="NZ_FUXZ01000014.1"/>
</dbReference>
<evidence type="ECO:0000313" key="2">
    <source>
        <dbReference type="Proteomes" id="UP000190814"/>
    </source>
</evidence>
<protein>
    <recommendedName>
        <fullName evidence="3">Lipoprotein</fullName>
    </recommendedName>
</protein>
<accession>A0A1T4W0F7</accession>